<name>A0ABX0URN2_9BACT</name>
<protein>
    <recommendedName>
        <fullName evidence="4">Extracellular endo-alpha-(1-&gt;5)-L-arabinanase C-terminal domain-containing protein</fullName>
    </recommendedName>
</protein>
<reference evidence="2 3" key="1">
    <citation type="submission" date="2020-03" db="EMBL/GenBank/DDBJ databases">
        <title>Genomic Encyclopedia of Type Strains, Phase IV (KMG-IV): sequencing the most valuable type-strain genomes for metagenomic binning, comparative biology and taxonomic classification.</title>
        <authorList>
            <person name="Goeker M."/>
        </authorList>
    </citation>
    <scope>NUCLEOTIDE SEQUENCE [LARGE SCALE GENOMIC DNA]</scope>
    <source>
        <strain evidence="2 3">DSM 102865</strain>
    </source>
</reference>
<sequence>MKRINYFMIAIVAICTLTAKASIETKAIDLIGTWKYTVSNVPPEYESGTITFQQKGDKIVGFVGEEMTELKDLKVDEQKITFKRDFEGRILIVNLVMDGEMLKGNIVADDEEYPITAVKEIKK</sequence>
<feature type="chain" id="PRO_5045971407" description="Extracellular endo-alpha-(1-&gt;5)-L-arabinanase C-terminal domain-containing protein" evidence="1">
    <location>
        <begin position="22"/>
        <end position="123"/>
    </location>
</feature>
<organism evidence="2 3">
    <name type="scientific">Dyadobacter arcticus</name>
    <dbReference type="NCBI Taxonomy" id="1078754"/>
    <lineage>
        <taxon>Bacteria</taxon>
        <taxon>Pseudomonadati</taxon>
        <taxon>Bacteroidota</taxon>
        <taxon>Cytophagia</taxon>
        <taxon>Cytophagales</taxon>
        <taxon>Spirosomataceae</taxon>
        <taxon>Dyadobacter</taxon>
    </lineage>
</organism>
<comment type="caution">
    <text evidence="2">The sequence shown here is derived from an EMBL/GenBank/DDBJ whole genome shotgun (WGS) entry which is preliminary data.</text>
</comment>
<evidence type="ECO:0000313" key="3">
    <source>
        <dbReference type="Proteomes" id="UP001179181"/>
    </source>
</evidence>
<accession>A0ABX0URN2</accession>
<keyword evidence="3" id="KW-1185">Reference proteome</keyword>
<gene>
    <name evidence="2" type="ORF">FHS68_003557</name>
</gene>
<evidence type="ECO:0008006" key="4">
    <source>
        <dbReference type="Google" id="ProtNLM"/>
    </source>
</evidence>
<dbReference type="Proteomes" id="UP001179181">
    <property type="component" value="Unassembled WGS sequence"/>
</dbReference>
<feature type="signal peptide" evidence="1">
    <location>
        <begin position="1"/>
        <end position="21"/>
    </location>
</feature>
<evidence type="ECO:0000256" key="1">
    <source>
        <dbReference type="SAM" id="SignalP"/>
    </source>
</evidence>
<keyword evidence="1" id="KW-0732">Signal</keyword>
<proteinExistence type="predicted"/>
<dbReference type="EMBL" id="JAASQJ010000003">
    <property type="protein sequence ID" value="NIJ54375.1"/>
    <property type="molecule type" value="Genomic_DNA"/>
</dbReference>
<evidence type="ECO:0000313" key="2">
    <source>
        <dbReference type="EMBL" id="NIJ54375.1"/>
    </source>
</evidence>
<dbReference type="RefSeq" id="WP_167272470.1">
    <property type="nucleotide sequence ID" value="NZ_JAASQJ010000003.1"/>
</dbReference>